<keyword evidence="3" id="KW-1185">Reference proteome</keyword>
<feature type="transmembrane region" description="Helical" evidence="1">
    <location>
        <begin position="87"/>
        <end position="113"/>
    </location>
</feature>
<evidence type="ECO:0000313" key="2">
    <source>
        <dbReference type="EMBL" id="CAE7329110.1"/>
    </source>
</evidence>
<feature type="non-terminal residue" evidence="2">
    <location>
        <position position="1"/>
    </location>
</feature>
<comment type="caution">
    <text evidence="2">The sequence shown here is derived from an EMBL/GenBank/DDBJ whole genome shotgun (WGS) entry which is preliminary data.</text>
</comment>
<sequence length="304" mass="34132">LGDTYFDRLWCSFELSIFVKLCGLRQLRVVPLWLAPWLLASVLSSYITMRLSAFVMIAINEPDLGMVALSYDRAAQEAPLSYGASRILAYMATTPSMALLASISFLLASVVTFPRKLLAHEAMLRDMRSYNIRSAKCSIERDRDQIEEHVAELFDGLEDPILAVAVDATDDCVEVAEGTDEIVESTSTRSLLRSVTTYLDHGQCLDEFNDYVRYSLRDMLVWDLGVETQLSFSHCFLFVLPNVLSNVVQIWSSRQLHNKLGYGSEEQYLVACYVDTIFVAPFSFSLFPPCLLRLTACVVAATDP</sequence>
<gene>
    <name evidence="2" type="ORF">SPIL2461_LOCUS7629</name>
</gene>
<feature type="non-terminal residue" evidence="2">
    <location>
        <position position="304"/>
    </location>
</feature>
<accession>A0A812P502</accession>
<dbReference type="OrthoDB" id="270167at2759"/>
<dbReference type="Proteomes" id="UP000649617">
    <property type="component" value="Unassembled WGS sequence"/>
</dbReference>
<organism evidence="2 3">
    <name type="scientific">Symbiodinium pilosum</name>
    <name type="common">Dinoflagellate</name>
    <dbReference type="NCBI Taxonomy" id="2952"/>
    <lineage>
        <taxon>Eukaryota</taxon>
        <taxon>Sar</taxon>
        <taxon>Alveolata</taxon>
        <taxon>Dinophyceae</taxon>
        <taxon>Suessiales</taxon>
        <taxon>Symbiodiniaceae</taxon>
        <taxon>Symbiodinium</taxon>
    </lineage>
</organism>
<evidence type="ECO:0000313" key="3">
    <source>
        <dbReference type="Proteomes" id="UP000649617"/>
    </source>
</evidence>
<keyword evidence="1" id="KW-0812">Transmembrane</keyword>
<dbReference type="EMBL" id="CAJNIZ010012074">
    <property type="protein sequence ID" value="CAE7329110.1"/>
    <property type="molecule type" value="Genomic_DNA"/>
</dbReference>
<dbReference type="AlphaFoldDB" id="A0A812P502"/>
<proteinExistence type="predicted"/>
<keyword evidence="1" id="KW-0472">Membrane</keyword>
<reference evidence="2" key="1">
    <citation type="submission" date="2021-02" db="EMBL/GenBank/DDBJ databases">
        <authorList>
            <person name="Dougan E. K."/>
            <person name="Rhodes N."/>
            <person name="Thang M."/>
            <person name="Chan C."/>
        </authorList>
    </citation>
    <scope>NUCLEOTIDE SEQUENCE</scope>
</reference>
<keyword evidence="1" id="KW-1133">Transmembrane helix</keyword>
<evidence type="ECO:0000256" key="1">
    <source>
        <dbReference type="SAM" id="Phobius"/>
    </source>
</evidence>
<protein>
    <submittedName>
        <fullName evidence="2">Uncharacterized protein</fullName>
    </submittedName>
</protein>
<feature type="transmembrane region" description="Helical" evidence="1">
    <location>
        <begin position="34"/>
        <end position="59"/>
    </location>
</feature>
<name>A0A812P502_SYMPI</name>